<proteinExistence type="inferred from homology"/>
<dbReference type="STRING" id="1390249.BHU72_07660"/>
<evidence type="ECO:0000256" key="8">
    <source>
        <dbReference type="NCBIfam" id="TIGR02209"/>
    </source>
</evidence>
<dbReference type="EMBL" id="MJAT01000036">
    <property type="protein sequence ID" value="OEH84704.1"/>
    <property type="molecule type" value="Genomic_DNA"/>
</dbReference>
<feature type="coiled-coil region" evidence="9">
    <location>
        <begin position="61"/>
        <end position="88"/>
    </location>
</feature>
<name>A0A1E5L3N5_9FIRM</name>
<evidence type="ECO:0000313" key="10">
    <source>
        <dbReference type="EMBL" id="OEH84704.1"/>
    </source>
</evidence>
<comment type="function">
    <text evidence="7">Essential cell division protein.</text>
</comment>
<dbReference type="OrthoDB" id="2989137at2"/>
<keyword evidence="3 7" id="KW-0812">Transmembrane</keyword>
<evidence type="ECO:0000256" key="4">
    <source>
        <dbReference type="ARBA" id="ARBA00022989"/>
    </source>
</evidence>
<keyword evidence="4 7" id="KW-1133">Transmembrane helix</keyword>
<dbReference type="HAMAP" id="MF_00910">
    <property type="entry name" value="FtsL"/>
    <property type="match status" value="1"/>
</dbReference>
<evidence type="ECO:0000313" key="11">
    <source>
        <dbReference type="Proteomes" id="UP000095255"/>
    </source>
</evidence>
<dbReference type="AlphaFoldDB" id="A0A1E5L3N5"/>
<evidence type="ECO:0000256" key="1">
    <source>
        <dbReference type="ARBA" id="ARBA00022475"/>
    </source>
</evidence>
<protein>
    <recommendedName>
        <fullName evidence="7 8">Cell division protein FtsL</fullName>
    </recommendedName>
</protein>
<evidence type="ECO:0000256" key="9">
    <source>
        <dbReference type="SAM" id="Coils"/>
    </source>
</evidence>
<comment type="similarity">
    <text evidence="7">Belongs to the FtsL family.</text>
</comment>
<keyword evidence="5 7" id="KW-0472">Membrane</keyword>
<keyword evidence="11" id="KW-1185">Reference proteome</keyword>
<accession>A0A1E5L3N5</accession>
<evidence type="ECO:0000256" key="2">
    <source>
        <dbReference type="ARBA" id="ARBA00022618"/>
    </source>
</evidence>
<gene>
    <name evidence="7" type="primary">ftsL</name>
    <name evidence="10" type="ORF">BHU72_07660</name>
</gene>
<evidence type="ECO:0000256" key="3">
    <source>
        <dbReference type="ARBA" id="ARBA00022692"/>
    </source>
</evidence>
<keyword evidence="6 7" id="KW-0131">Cell cycle</keyword>
<keyword evidence="1 7" id="KW-1003">Cell membrane</keyword>
<comment type="caution">
    <text evidence="10">The sequence shown here is derived from an EMBL/GenBank/DDBJ whole genome shotgun (WGS) entry which is preliminary data.</text>
</comment>
<sequence>MAYSIQDMKYNQNMFVDTRISSKVGLQSKVGLHTFDKLVVLVFLALSIAASGVLVSKYVIATELTYQKQELQKQIVSYQELNSQLEMKIAELSSPERVYEIAINDIGMMTAPPDKVKIIHRVRVAEVESNYVGIAN</sequence>
<dbReference type="NCBIfam" id="TIGR02209">
    <property type="entry name" value="ftsL_broad"/>
    <property type="match status" value="1"/>
</dbReference>
<dbReference type="GO" id="GO:0005886">
    <property type="term" value="C:plasma membrane"/>
    <property type="evidence" value="ECO:0007669"/>
    <property type="project" value="UniProtKB-SubCell"/>
</dbReference>
<evidence type="ECO:0000256" key="6">
    <source>
        <dbReference type="ARBA" id="ARBA00023306"/>
    </source>
</evidence>
<dbReference type="GO" id="GO:0032153">
    <property type="term" value="C:cell division site"/>
    <property type="evidence" value="ECO:0007669"/>
    <property type="project" value="UniProtKB-UniRule"/>
</dbReference>
<comment type="subcellular location">
    <subcellularLocation>
        <location evidence="7">Cell membrane</location>
        <topology evidence="7">Single-pass type II membrane protein</topology>
    </subcellularLocation>
    <text evidence="7">Localizes to the division septum where it forms a ring structure.</text>
</comment>
<evidence type="ECO:0000256" key="5">
    <source>
        <dbReference type="ARBA" id="ARBA00023136"/>
    </source>
</evidence>
<keyword evidence="2 7" id="KW-0132">Cell division</keyword>
<reference evidence="10 11" key="1">
    <citation type="submission" date="2016-09" db="EMBL/GenBank/DDBJ databases">
        <title>Desulfuribacillus arsenicus sp. nov., an obligately anaerobic, dissimilatory arsenic- and antimonate-reducing bacterium isolated from anoxic sediments.</title>
        <authorList>
            <person name="Abin C.A."/>
            <person name="Hollibaugh J.T."/>
        </authorList>
    </citation>
    <scope>NUCLEOTIDE SEQUENCE [LARGE SCALE GENOMIC DNA]</scope>
    <source>
        <strain evidence="10 11">MLFW-2</strain>
    </source>
</reference>
<dbReference type="RefSeq" id="WP_069702803.1">
    <property type="nucleotide sequence ID" value="NZ_MJAT01000036.1"/>
</dbReference>
<dbReference type="Proteomes" id="UP000095255">
    <property type="component" value="Unassembled WGS sequence"/>
</dbReference>
<organism evidence="10 11">
    <name type="scientific">Desulfuribacillus stibiiarsenatis</name>
    <dbReference type="NCBI Taxonomy" id="1390249"/>
    <lineage>
        <taxon>Bacteria</taxon>
        <taxon>Bacillati</taxon>
        <taxon>Bacillota</taxon>
        <taxon>Desulfuribacillia</taxon>
        <taxon>Desulfuribacillales</taxon>
        <taxon>Desulfuribacillaceae</taxon>
        <taxon>Desulfuribacillus</taxon>
    </lineage>
</organism>
<feature type="transmembrane region" description="Helical" evidence="7">
    <location>
        <begin position="38"/>
        <end position="60"/>
    </location>
</feature>
<dbReference type="InterPro" id="IPR011922">
    <property type="entry name" value="Cell_div_FtsL"/>
</dbReference>
<keyword evidence="9" id="KW-0175">Coiled coil</keyword>
<evidence type="ECO:0000256" key="7">
    <source>
        <dbReference type="HAMAP-Rule" id="MF_00910"/>
    </source>
</evidence>
<dbReference type="GO" id="GO:0043093">
    <property type="term" value="P:FtsZ-dependent cytokinesis"/>
    <property type="evidence" value="ECO:0007669"/>
    <property type="project" value="UniProtKB-UniRule"/>
</dbReference>